<keyword evidence="7" id="KW-1185">Reference proteome</keyword>
<keyword evidence="1 5" id="KW-0436">Ligase</keyword>
<dbReference type="Proteomes" id="UP000636960">
    <property type="component" value="Unassembled WGS sequence"/>
</dbReference>
<dbReference type="AlphaFoldDB" id="A0A919N1L4"/>
<proteinExistence type="inferred from homology"/>
<dbReference type="EMBL" id="BOMV01000111">
    <property type="protein sequence ID" value="GIF01766.1"/>
    <property type="molecule type" value="Genomic_DNA"/>
</dbReference>
<evidence type="ECO:0000256" key="1">
    <source>
        <dbReference type="ARBA" id="ARBA00022598"/>
    </source>
</evidence>
<evidence type="ECO:0000313" key="6">
    <source>
        <dbReference type="EMBL" id="GIF01766.1"/>
    </source>
</evidence>
<dbReference type="HAMAP" id="MF_01609">
    <property type="entry name" value="Glu_cys_ligase_2"/>
    <property type="match status" value="1"/>
</dbReference>
<dbReference type="GO" id="GO:0042398">
    <property type="term" value="P:modified amino acid biosynthetic process"/>
    <property type="evidence" value="ECO:0007669"/>
    <property type="project" value="InterPro"/>
</dbReference>
<dbReference type="Pfam" id="PF04107">
    <property type="entry name" value="GCS2"/>
    <property type="match status" value="1"/>
</dbReference>
<dbReference type="PANTHER" id="PTHR36510">
    <property type="entry name" value="GLUTAMATE--CYSTEINE LIGASE 2-RELATED"/>
    <property type="match status" value="1"/>
</dbReference>
<dbReference type="InterPro" id="IPR050141">
    <property type="entry name" value="GCL_type2/YbdK_subfam"/>
</dbReference>
<keyword evidence="2 5" id="KW-0547">Nucleotide-binding</keyword>
<dbReference type="EC" id="6.3.2.2" evidence="5"/>
<evidence type="ECO:0000313" key="7">
    <source>
        <dbReference type="Proteomes" id="UP000636960"/>
    </source>
</evidence>
<comment type="catalytic activity">
    <reaction evidence="4 5">
        <text>L-cysteine + L-glutamate + ATP = gamma-L-glutamyl-L-cysteine + ADP + phosphate + H(+)</text>
        <dbReference type="Rhea" id="RHEA:13285"/>
        <dbReference type="ChEBI" id="CHEBI:15378"/>
        <dbReference type="ChEBI" id="CHEBI:29985"/>
        <dbReference type="ChEBI" id="CHEBI:30616"/>
        <dbReference type="ChEBI" id="CHEBI:35235"/>
        <dbReference type="ChEBI" id="CHEBI:43474"/>
        <dbReference type="ChEBI" id="CHEBI:58173"/>
        <dbReference type="ChEBI" id="CHEBI:456216"/>
        <dbReference type="EC" id="6.3.2.2"/>
    </reaction>
</comment>
<protein>
    <recommendedName>
        <fullName evidence="5">Putative glutamate--cysteine ligase 2</fullName>
        <ecNumber evidence="5">6.3.2.2</ecNumber>
    </recommendedName>
    <alternativeName>
        <fullName evidence="5">Gamma-glutamylcysteine synthetase 2</fullName>
        <shortName evidence="5">GCS 2</shortName>
        <shortName evidence="5">Gamma-GCS 2</shortName>
    </alternativeName>
</protein>
<evidence type="ECO:0000256" key="5">
    <source>
        <dbReference type="HAMAP-Rule" id="MF_01609"/>
    </source>
</evidence>
<dbReference type="NCBIfam" id="TIGR02050">
    <property type="entry name" value="gshA_cyan_rel"/>
    <property type="match status" value="1"/>
</dbReference>
<dbReference type="InterPro" id="IPR014746">
    <property type="entry name" value="Gln_synth/guanido_kin_cat_dom"/>
</dbReference>
<dbReference type="PANTHER" id="PTHR36510:SF1">
    <property type="entry name" value="GLUTAMATE--CYSTEINE LIGASE 2-RELATED"/>
    <property type="match status" value="1"/>
</dbReference>
<dbReference type="SUPFAM" id="SSF55931">
    <property type="entry name" value="Glutamine synthetase/guanido kinase"/>
    <property type="match status" value="1"/>
</dbReference>
<evidence type="ECO:0000256" key="2">
    <source>
        <dbReference type="ARBA" id="ARBA00022741"/>
    </source>
</evidence>
<evidence type="ECO:0000256" key="3">
    <source>
        <dbReference type="ARBA" id="ARBA00022840"/>
    </source>
</evidence>
<dbReference type="RefSeq" id="WP_203790655.1">
    <property type="nucleotide sequence ID" value="NZ_BOMV01000111.1"/>
</dbReference>
<dbReference type="InterPro" id="IPR006336">
    <property type="entry name" value="GCS2"/>
</dbReference>
<comment type="caution">
    <text evidence="6">The sequence shown here is derived from an EMBL/GenBank/DDBJ whole genome shotgun (WGS) entry which is preliminary data.</text>
</comment>
<dbReference type="Gene3D" id="3.30.590.20">
    <property type="match status" value="1"/>
</dbReference>
<accession>A0A919N1L4</accession>
<dbReference type="GO" id="GO:0005524">
    <property type="term" value="F:ATP binding"/>
    <property type="evidence" value="ECO:0007669"/>
    <property type="project" value="UniProtKB-KW"/>
</dbReference>
<gene>
    <name evidence="6" type="primary">ybdK_3</name>
    <name evidence="6" type="ORF">Ari01nite_92300</name>
</gene>
<evidence type="ECO:0000256" key="4">
    <source>
        <dbReference type="ARBA" id="ARBA00048819"/>
    </source>
</evidence>
<reference evidence="6" key="1">
    <citation type="submission" date="2021-01" db="EMBL/GenBank/DDBJ databases">
        <title>Whole genome shotgun sequence of Actinoplanes rishiriensis NBRC 108556.</title>
        <authorList>
            <person name="Komaki H."/>
            <person name="Tamura T."/>
        </authorList>
    </citation>
    <scope>NUCLEOTIDE SEQUENCE</scope>
    <source>
        <strain evidence="6">NBRC 108556</strain>
    </source>
</reference>
<name>A0A919N1L4_9ACTN</name>
<sequence length="380" mass="41095">MRPPTFGVEEEFLLLHPLTGRPVPAAPRVLGLLRGRSGPRAELMRYQLETASQVWVTPDDLRHELQHLRLLVGDAARSCGCRLVASGSSPFRTPGLAALTDKPRYREMARRYPGLTALSGTCGCHIHVGVPSRDLGVGILARLRPWLATLLAVSANSPLENGRDTGWASRRYAAVAHWPTARVPSVWPGAADYDRFIRRLIARGAAMDERNVYLFARLSPRYPTIEVRIGDVCADVDTAVSLAVLVRALVVTATREIHTGRPPLPLHRQGIQRGLVAAAVHGLTGPGVDPFTGVRTDPVQLVMRLVEYVGDALVALGDQEIAEGLSEVVATRRTGASWQRAAWHRAATPSALVAELAVTTGVPVEGQRPGNVRSSGLPDR</sequence>
<dbReference type="InterPro" id="IPR011793">
    <property type="entry name" value="YbdK"/>
</dbReference>
<keyword evidence="3 5" id="KW-0067">ATP-binding</keyword>
<comment type="similarity">
    <text evidence="5">Belongs to the glutamate--cysteine ligase type 2 family. YbdK subfamily.</text>
</comment>
<comment type="function">
    <text evidence="5">ATP-dependent carboxylate-amine ligase which exhibits weak glutamate--cysteine ligase activity.</text>
</comment>
<dbReference type="GO" id="GO:0004357">
    <property type="term" value="F:glutamate-cysteine ligase activity"/>
    <property type="evidence" value="ECO:0007669"/>
    <property type="project" value="UniProtKB-EC"/>
</dbReference>
<organism evidence="6 7">
    <name type="scientific">Paractinoplanes rishiriensis</name>
    <dbReference type="NCBI Taxonomy" id="1050105"/>
    <lineage>
        <taxon>Bacteria</taxon>
        <taxon>Bacillati</taxon>
        <taxon>Actinomycetota</taxon>
        <taxon>Actinomycetes</taxon>
        <taxon>Micromonosporales</taxon>
        <taxon>Micromonosporaceae</taxon>
        <taxon>Paractinoplanes</taxon>
    </lineage>
</organism>